<keyword evidence="4" id="KW-0238">DNA-binding</keyword>
<dbReference type="Pfam" id="PF08784">
    <property type="entry name" value="RPA_C"/>
    <property type="match status" value="1"/>
</dbReference>
<dbReference type="InterPro" id="IPR014646">
    <property type="entry name" value="Rfa2/RPA32"/>
</dbReference>
<keyword evidence="9" id="KW-1185">Reference proteome</keyword>
<dbReference type="InterPro" id="IPR036388">
    <property type="entry name" value="WH-like_DNA-bd_sf"/>
</dbReference>
<evidence type="ECO:0000256" key="1">
    <source>
        <dbReference type="ARBA" id="ARBA00004123"/>
    </source>
</evidence>
<dbReference type="GO" id="GO:0005662">
    <property type="term" value="C:DNA replication factor A complex"/>
    <property type="evidence" value="ECO:0007669"/>
    <property type="project" value="TreeGrafter"/>
</dbReference>
<keyword evidence="3" id="KW-0235">DNA replication</keyword>
<dbReference type="Proteomes" id="UP000094801">
    <property type="component" value="Unassembled WGS sequence"/>
</dbReference>
<evidence type="ECO:0000256" key="4">
    <source>
        <dbReference type="ARBA" id="ARBA00023125"/>
    </source>
</evidence>
<dbReference type="GO" id="GO:0003697">
    <property type="term" value="F:single-stranded DNA binding"/>
    <property type="evidence" value="ECO:0007669"/>
    <property type="project" value="TreeGrafter"/>
</dbReference>
<name>A0A1E4SZ42_9ASCO</name>
<dbReference type="GO" id="GO:0000724">
    <property type="term" value="P:double-strand break repair via homologous recombination"/>
    <property type="evidence" value="ECO:0007669"/>
    <property type="project" value="TreeGrafter"/>
</dbReference>
<dbReference type="AlphaFoldDB" id="A0A1E4SZ42"/>
<organism evidence="8 9">
    <name type="scientific">[Candida] arabinofermentans NRRL YB-2248</name>
    <dbReference type="NCBI Taxonomy" id="983967"/>
    <lineage>
        <taxon>Eukaryota</taxon>
        <taxon>Fungi</taxon>
        <taxon>Dikarya</taxon>
        <taxon>Ascomycota</taxon>
        <taxon>Saccharomycotina</taxon>
        <taxon>Pichiomycetes</taxon>
        <taxon>Pichiales</taxon>
        <taxon>Pichiaceae</taxon>
        <taxon>Ogataea</taxon>
        <taxon>Ogataea/Candida clade</taxon>
    </lineage>
</organism>
<reference evidence="9" key="1">
    <citation type="submission" date="2016-04" db="EMBL/GenBank/DDBJ databases">
        <title>Comparative genomics of biotechnologically important yeasts.</title>
        <authorList>
            <consortium name="DOE Joint Genome Institute"/>
            <person name="Riley R."/>
            <person name="Haridas S."/>
            <person name="Wolfe K.H."/>
            <person name="Lopes M.R."/>
            <person name="Hittinger C.T."/>
            <person name="Goker M."/>
            <person name="Salamov A."/>
            <person name="Wisecaver J."/>
            <person name="Long T.M."/>
            <person name="Aerts A.L."/>
            <person name="Barry K."/>
            <person name="Choi C."/>
            <person name="Clum A."/>
            <person name="Coughlan A.Y."/>
            <person name="Deshpande S."/>
            <person name="Douglass A.P."/>
            <person name="Hanson S.J."/>
            <person name="Klenk H.-P."/>
            <person name="Labutti K."/>
            <person name="Lapidus A."/>
            <person name="Lindquist E."/>
            <person name="Lipzen A."/>
            <person name="Meier-Kolthoff J.P."/>
            <person name="Ohm R.A."/>
            <person name="Otillar R.P."/>
            <person name="Pangilinan J."/>
            <person name="Peng Y."/>
            <person name="Rokas A."/>
            <person name="Rosa C.A."/>
            <person name="Scheuner C."/>
            <person name="Sibirny A.A."/>
            <person name="Slot J.C."/>
            <person name="Stielow J.B."/>
            <person name="Sun H."/>
            <person name="Kurtzman C.P."/>
            <person name="Blackwell M."/>
            <person name="Grigoriev I.V."/>
            <person name="Jeffries T.W."/>
        </authorList>
    </citation>
    <scope>NUCLEOTIDE SEQUENCE [LARGE SCALE GENOMIC DNA]</scope>
    <source>
        <strain evidence="9">NRRL YB-2248</strain>
    </source>
</reference>
<proteinExistence type="inferred from homology"/>
<dbReference type="InterPro" id="IPR014892">
    <property type="entry name" value="RPA_C"/>
</dbReference>
<dbReference type="STRING" id="983967.A0A1E4SZ42"/>
<feature type="compositionally biased region" description="Low complexity" evidence="6">
    <location>
        <begin position="26"/>
        <end position="40"/>
    </location>
</feature>
<sequence>MSTYQPYSNYNNDNTGYGNNGGSAGGFQSDGASSSQSRSAVTQTITPVTIKEVNDAEQPGQDAPYQTHGIEVHFVSFLGIVREVDNSQAQSTNIKIEDGTGAISFRKWKDDESTVEDDNLATGEYVRVVATIREFGNKKQLQTQVVQKITDFNEISYHFLSAIKAYLTANGGKSGNGSANGSAGSDYKSAPATSGQLTEDAVFDFVQIQSAIMTEGVPFQLIAQNFNADPAAIEHHITQLIEDGKLYNGTDDTNYLAV</sequence>
<dbReference type="GO" id="GO:0035861">
    <property type="term" value="C:site of double-strand break"/>
    <property type="evidence" value="ECO:0007669"/>
    <property type="project" value="TreeGrafter"/>
</dbReference>
<accession>A0A1E4SZ42</accession>
<evidence type="ECO:0000256" key="5">
    <source>
        <dbReference type="ARBA" id="ARBA00023242"/>
    </source>
</evidence>
<protein>
    <recommendedName>
        <fullName evidence="7">Replication protein A C-terminal domain-containing protein</fullName>
    </recommendedName>
</protein>
<gene>
    <name evidence="8" type="ORF">CANARDRAFT_28922</name>
</gene>
<dbReference type="InterPro" id="IPR036390">
    <property type="entry name" value="WH_DNA-bd_sf"/>
</dbReference>
<dbReference type="GO" id="GO:0000781">
    <property type="term" value="C:chromosome, telomeric region"/>
    <property type="evidence" value="ECO:0007669"/>
    <property type="project" value="TreeGrafter"/>
</dbReference>
<dbReference type="CDD" id="cd04478">
    <property type="entry name" value="RPA2_DBD_D"/>
    <property type="match status" value="1"/>
</dbReference>
<dbReference type="EMBL" id="KV453855">
    <property type="protein sequence ID" value="ODV84783.1"/>
    <property type="molecule type" value="Genomic_DNA"/>
</dbReference>
<dbReference type="GO" id="GO:0006289">
    <property type="term" value="P:nucleotide-excision repair"/>
    <property type="evidence" value="ECO:0007669"/>
    <property type="project" value="TreeGrafter"/>
</dbReference>
<feature type="domain" description="Replication protein A C-terminal" evidence="7">
    <location>
        <begin position="170"/>
        <end position="252"/>
    </location>
</feature>
<comment type="similarity">
    <text evidence="2">Belongs to the replication factor A protein 2 family.</text>
</comment>
<dbReference type="SUPFAM" id="SSF50249">
    <property type="entry name" value="Nucleic acid-binding proteins"/>
    <property type="match status" value="1"/>
</dbReference>
<comment type="subcellular location">
    <subcellularLocation>
        <location evidence="1">Nucleus</location>
    </subcellularLocation>
</comment>
<dbReference type="PIRSF" id="PIRSF036949">
    <property type="entry name" value="RPA32"/>
    <property type="match status" value="1"/>
</dbReference>
<feature type="region of interest" description="Disordered" evidence="6">
    <location>
        <begin position="1"/>
        <end position="43"/>
    </location>
</feature>
<evidence type="ECO:0000256" key="6">
    <source>
        <dbReference type="SAM" id="MobiDB-lite"/>
    </source>
</evidence>
<evidence type="ECO:0000259" key="7">
    <source>
        <dbReference type="Pfam" id="PF08784"/>
    </source>
</evidence>
<evidence type="ECO:0000313" key="9">
    <source>
        <dbReference type="Proteomes" id="UP000094801"/>
    </source>
</evidence>
<dbReference type="Gene3D" id="1.10.10.10">
    <property type="entry name" value="Winged helix-like DNA-binding domain superfamily/Winged helix DNA-binding domain"/>
    <property type="match status" value="1"/>
</dbReference>
<dbReference type="PANTHER" id="PTHR13989">
    <property type="entry name" value="REPLICATION PROTEIN A-RELATED"/>
    <property type="match status" value="1"/>
</dbReference>
<dbReference type="PANTHER" id="PTHR13989:SF16">
    <property type="entry name" value="REPLICATION PROTEIN A2"/>
    <property type="match status" value="1"/>
</dbReference>
<dbReference type="InterPro" id="IPR040260">
    <property type="entry name" value="RFA2-like"/>
</dbReference>
<dbReference type="SUPFAM" id="SSF46785">
    <property type="entry name" value="Winged helix' DNA-binding domain"/>
    <property type="match status" value="1"/>
</dbReference>
<keyword evidence="5" id="KW-0539">Nucleus</keyword>
<dbReference type="OrthoDB" id="25571at2759"/>
<dbReference type="GO" id="GO:0006260">
    <property type="term" value="P:DNA replication"/>
    <property type="evidence" value="ECO:0007669"/>
    <property type="project" value="UniProtKB-KW"/>
</dbReference>
<dbReference type="Gene3D" id="2.40.50.140">
    <property type="entry name" value="Nucleic acid-binding proteins"/>
    <property type="match status" value="1"/>
</dbReference>
<evidence type="ECO:0000256" key="3">
    <source>
        <dbReference type="ARBA" id="ARBA00022705"/>
    </source>
</evidence>
<evidence type="ECO:0000313" key="8">
    <source>
        <dbReference type="EMBL" id="ODV84783.1"/>
    </source>
</evidence>
<evidence type="ECO:0000256" key="2">
    <source>
        <dbReference type="ARBA" id="ARBA00007815"/>
    </source>
</evidence>
<dbReference type="InterPro" id="IPR012340">
    <property type="entry name" value="NA-bd_OB-fold"/>
</dbReference>